<dbReference type="AlphaFoldDB" id="A0A6B2M470"/>
<gene>
    <name evidence="8" type="primary">astD</name>
    <name evidence="8" type="ORF">G0Q06_11195</name>
</gene>
<sequence length="437" mass="46427">MTIDPTPLFSNARKAFQAWSMTAFEERCAILRQYASALESAKQSLAETIAREIGKPLPESLGEVGAMIGKVEISIHAYEQRCAEFTGGPSVTRFRPHGVLVVLGPYNFPGHLPNGHIVPALLAGNTVIFKPSEYAPKTAEAMLAIWRETPLPKGALQLIQGGPEVAKTLTAHPEVDGVLFTGSARTGKLLARQFAETPGKVLALEMGGNNPLIVDTPNIADLEQAAKTTVESAFISAGQRCTCARRLIVINSEKASDFFDTLVLQASGLSIGDPFADPPPFMGPLAHPTFAEAVLTAQADLLKAGATPLLPAKALDLGKAYVSPGILEVTGLTNLPDEEVFGPLLQVIRVNGLDDAIRIANQTRYGLASGILTDSRDRYQHAYQRLRAGIINWNAPLTGASSAAPFGGIGDSGNLRPSAFFAADYCAYPVASIERGE</sequence>
<dbReference type="PANTHER" id="PTHR43353:SF5">
    <property type="entry name" value="SUCCINATE-SEMIALDEHYDE DEHYDROGENASE, MITOCHONDRIAL"/>
    <property type="match status" value="1"/>
</dbReference>
<dbReference type="InterPro" id="IPR050740">
    <property type="entry name" value="Aldehyde_DH_Superfamily"/>
</dbReference>
<dbReference type="Proteomes" id="UP000478417">
    <property type="component" value="Unassembled WGS sequence"/>
</dbReference>
<evidence type="ECO:0000256" key="1">
    <source>
        <dbReference type="ARBA" id="ARBA00009986"/>
    </source>
</evidence>
<dbReference type="InterPro" id="IPR029510">
    <property type="entry name" value="Ald_DH_CS_GLU"/>
</dbReference>
<evidence type="ECO:0000256" key="5">
    <source>
        <dbReference type="PROSITE-ProRule" id="PRU10007"/>
    </source>
</evidence>
<dbReference type="CDD" id="cd07095">
    <property type="entry name" value="ALDH_SGSD_AstD"/>
    <property type="match status" value="1"/>
</dbReference>
<reference evidence="8 9" key="1">
    <citation type="submission" date="2020-02" db="EMBL/GenBank/DDBJ databases">
        <title>Albibacoteraceae fam. nov., the first described family within the subdivision 4 Verrucomicrobia.</title>
        <authorList>
            <person name="Xi F."/>
        </authorList>
    </citation>
    <scope>NUCLEOTIDE SEQUENCE [LARGE SCALE GENOMIC DNA]</scope>
    <source>
        <strain evidence="8 9">CK1056</strain>
    </source>
</reference>
<evidence type="ECO:0000256" key="4">
    <source>
        <dbReference type="ARBA" id="ARBA00023027"/>
    </source>
</evidence>
<dbReference type="InterPro" id="IPR016160">
    <property type="entry name" value="Ald_DH_CS_CYS"/>
</dbReference>
<comment type="similarity">
    <text evidence="1 6">Belongs to the aldehyde dehydrogenase family.</text>
</comment>
<dbReference type="NCBIfam" id="TIGR03240">
    <property type="entry name" value="arg_catab_astD"/>
    <property type="match status" value="1"/>
</dbReference>
<dbReference type="InterPro" id="IPR015590">
    <property type="entry name" value="Aldehyde_DH_dom"/>
</dbReference>
<dbReference type="EMBL" id="JAAGNX010000003">
    <property type="protein sequence ID" value="NDV63019.1"/>
    <property type="molecule type" value="Genomic_DNA"/>
</dbReference>
<dbReference type="PANTHER" id="PTHR43353">
    <property type="entry name" value="SUCCINATE-SEMIALDEHYDE DEHYDROGENASE, MITOCHONDRIAL"/>
    <property type="match status" value="1"/>
</dbReference>
<keyword evidence="4" id="KW-0520">NAD</keyword>
<keyword evidence="9" id="KW-1185">Reference proteome</keyword>
<evidence type="ECO:0000256" key="3">
    <source>
        <dbReference type="ARBA" id="ARBA00023002"/>
    </source>
</evidence>
<dbReference type="Gene3D" id="3.40.605.10">
    <property type="entry name" value="Aldehyde Dehydrogenase, Chain A, domain 1"/>
    <property type="match status" value="1"/>
</dbReference>
<dbReference type="RefSeq" id="WP_163965940.1">
    <property type="nucleotide sequence ID" value="NZ_JAAGNX010000003.1"/>
</dbReference>
<evidence type="ECO:0000256" key="2">
    <source>
        <dbReference type="ARBA" id="ARBA00022503"/>
    </source>
</evidence>
<dbReference type="GO" id="GO:0043824">
    <property type="term" value="F:succinylglutamate-semialdehyde dehydrogenase activity"/>
    <property type="evidence" value="ECO:0007669"/>
    <property type="project" value="UniProtKB-EC"/>
</dbReference>
<dbReference type="EC" id="1.2.1.71" evidence="8"/>
<keyword evidence="2" id="KW-0056">Arginine metabolism</keyword>
<dbReference type="NCBIfam" id="NF006992">
    <property type="entry name" value="PRK09457.1"/>
    <property type="match status" value="1"/>
</dbReference>
<dbReference type="Pfam" id="PF00171">
    <property type="entry name" value="Aldedh"/>
    <property type="match status" value="1"/>
</dbReference>
<dbReference type="InterPro" id="IPR017649">
    <property type="entry name" value="SuccinylGlu_semiald_DH_AstD"/>
</dbReference>
<dbReference type="Gene3D" id="3.40.309.10">
    <property type="entry name" value="Aldehyde Dehydrogenase, Chain A, domain 2"/>
    <property type="match status" value="1"/>
</dbReference>
<dbReference type="InterPro" id="IPR016163">
    <property type="entry name" value="Ald_DH_C"/>
</dbReference>
<evidence type="ECO:0000259" key="7">
    <source>
        <dbReference type="Pfam" id="PF00171"/>
    </source>
</evidence>
<accession>A0A6B2M470</accession>
<dbReference type="PROSITE" id="PS00687">
    <property type="entry name" value="ALDEHYDE_DEHYDR_GLU"/>
    <property type="match status" value="1"/>
</dbReference>
<dbReference type="GO" id="GO:0006527">
    <property type="term" value="P:L-arginine catabolic process"/>
    <property type="evidence" value="ECO:0007669"/>
    <property type="project" value="InterPro"/>
</dbReference>
<evidence type="ECO:0000256" key="6">
    <source>
        <dbReference type="RuleBase" id="RU003345"/>
    </source>
</evidence>
<evidence type="ECO:0000313" key="9">
    <source>
        <dbReference type="Proteomes" id="UP000478417"/>
    </source>
</evidence>
<dbReference type="InterPro" id="IPR016161">
    <property type="entry name" value="Ald_DH/histidinol_DH"/>
</dbReference>
<dbReference type="PROSITE" id="PS00070">
    <property type="entry name" value="ALDEHYDE_DEHYDR_CYS"/>
    <property type="match status" value="1"/>
</dbReference>
<evidence type="ECO:0000313" key="8">
    <source>
        <dbReference type="EMBL" id="NDV63019.1"/>
    </source>
</evidence>
<proteinExistence type="inferred from homology"/>
<feature type="active site" evidence="5">
    <location>
        <position position="205"/>
    </location>
</feature>
<name>A0A6B2M470_9BACT</name>
<dbReference type="InterPro" id="IPR016162">
    <property type="entry name" value="Ald_DH_N"/>
</dbReference>
<keyword evidence="3 6" id="KW-0560">Oxidoreductase</keyword>
<dbReference type="SUPFAM" id="SSF53720">
    <property type="entry name" value="ALDH-like"/>
    <property type="match status" value="1"/>
</dbReference>
<comment type="caution">
    <text evidence="8">The sequence shown here is derived from an EMBL/GenBank/DDBJ whole genome shotgun (WGS) entry which is preliminary data.</text>
</comment>
<organism evidence="8 9">
    <name type="scientific">Oceanipulchritudo coccoides</name>
    <dbReference type="NCBI Taxonomy" id="2706888"/>
    <lineage>
        <taxon>Bacteria</taxon>
        <taxon>Pseudomonadati</taxon>
        <taxon>Verrucomicrobiota</taxon>
        <taxon>Opitutia</taxon>
        <taxon>Puniceicoccales</taxon>
        <taxon>Oceanipulchritudinaceae</taxon>
        <taxon>Oceanipulchritudo</taxon>
    </lineage>
</organism>
<feature type="domain" description="Aldehyde dehydrogenase" evidence="7">
    <location>
        <begin position="10"/>
        <end position="415"/>
    </location>
</feature>
<protein>
    <submittedName>
        <fullName evidence="8">Succinylglutamate-semialdehyde dehydrogenase</fullName>
        <ecNumber evidence="8">1.2.1.71</ecNumber>
    </submittedName>
</protein>